<evidence type="ECO:0000256" key="2">
    <source>
        <dbReference type="ARBA" id="ARBA00022475"/>
    </source>
</evidence>
<dbReference type="GO" id="GO:0005886">
    <property type="term" value="C:plasma membrane"/>
    <property type="evidence" value="ECO:0007669"/>
    <property type="project" value="UniProtKB-SubCell"/>
</dbReference>
<dbReference type="PANTHER" id="PTHR38686:SF1">
    <property type="entry name" value="APOLIPOPROTEIN N-ACYLTRANSFERASE"/>
    <property type="match status" value="1"/>
</dbReference>
<keyword evidence="5 8" id="KW-1133">Transmembrane helix</keyword>
<proteinExistence type="inferred from homology"/>
<feature type="transmembrane region" description="Helical" evidence="8">
    <location>
        <begin position="114"/>
        <end position="133"/>
    </location>
</feature>
<evidence type="ECO:0000256" key="4">
    <source>
        <dbReference type="ARBA" id="ARBA00022692"/>
    </source>
</evidence>
<dbReference type="Proteomes" id="UP000268084">
    <property type="component" value="Chromosome"/>
</dbReference>
<dbReference type="NCBIfam" id="TIGR00546">
    <property type="entry name" value="lnt"/>
    <property type="match status" value="1"/>
</dbReference>
<organism evidence="10 11">
    <name type="scientific">Nakamurella antarctica</name>
    <dbReference type="NCBI Taxonomy" id="1902245"/>
    <lineage>
        <taxon>Bacteria</taxon>
        <taxon>Bacillati</taxon>
        <taxon>Actinomycetota</taxon>
        <taxon>Actinomycetes</taxon>
        <taxon>Nakamurellales</taxon>
        <taxon>Nakamurellaceae</taxon>
        <taxon>Nakamurella</taxon>
    </lineage>
</organism>
<dbReference type="InterPro" id="IPR045378">
    <property type="entry name" value="LNT_N"/>
</dbReference>
<keyword evidence="10" id="KW-0449">Lipoprotein</keyword>
<comment type="pathway">
    <text evidence="8">Protein modification; lipoprotein biosynthesis (N-acyl transfer).</text>
</comment>
<evidence type="ECO:0000256" key="6">
    <source>
        <dbReference type="ARBA" id="ARBA00023136"/>
    </source>
</evidence>
<name>A0A3G8ZM64_9ACTN</name>
<dbReference type="SUPFAM" id="SSF56317">
    <property type="entry name" value="Carbon-nitrogen hydrolase"/>
    <property type="match status" value="1"/>
</dbReference>
<gene>
    <name evidence="8 10" type="primary">lnt</name>
    <name evidence="10" type="ORF">EH165_07000</name>
</gene>
<feature type="transmembrane region" description="Helical" evidence="8">
    <location>
        <begin position="139"/>
        <end position="161"/>
    </location>
</feature>
<sequence length="582" mass="62791">MCCHYFSRQGHVRRLGFARIWGCRIAVTLNAVASETTDLHVADPKAQRRQEAGRRSYLRWRSLRGLGGLRILGSIVGGAGLYFGSAPHDLWWLPILGFAVIGACLYGRRIRPALGLSFLAGAAFYLPLLTWAGTYVGDVPWLGLALMEALLVIPAGALIAVTSRRLPFWPVWGATAWMAGEFLRGHFPFGGFPWGAIAFTQVDGPLLPAASLIGSAGMGFLVPLAGFSVAELGRRLIVHRIWQRWNELQPKTLLAPVSSVILAFGVGVLGLVTVHNPVADPHERIAIIQGNVPRAGLDFNSQRRAVLDNHALQTHQLADAVRAGTSPKPTLVIWPENSSDIDPFVNPDASKVISDAAADIGVPILVGAVVGSTEPRRNYNMGIVWDPVTGPGQTYTKRHPVPFGEYMPYRSFFRIFSDKVDLLQNEFLPGETVGNLMMAGVNVGDVICFEVVYDSLVRDVVNGGAQVLVVQTNNATFGYTDETWQQMAMSRVRAVEHGRAALVVSTSGISAVIAPNGTVEASIGLFTPGYLTPSVPLSTDTTPGTVIGGEVEWLLMLASPLALIGAWVVRRNTRAHRATATD</sequence>
<keyword evidence="11" id="KW-1185">Reference proteome</keyword>
<feature type="transmembrane region" description="Helical" evidence="8">
    <location>
        <begin position="168"/>
        <end position="187"/>
    </location>
</feature>
<evidence type="ECO:0000259" key="9">
    <source>
        <dbReference type="PROSITE" id="PS50263"/>
    </source>
</evidence>
<dbReference type="UniPathway" id="UPA00666"/>
<evidence type="ECO:0000256" key="8">
    <source>
        <dbReference type="HAMAP-Rule" id="MF_01148"/>
    </source>
</evidence>
<evidence type="ECO:0000256" key="1">
    <source>
        <dbReference type="ARBA" id="ARBA00004651"/>
    </source>
</evidence>
<accession>A0A3G8ZM64</accession>
<dbReference type="EC" id="2.3.1.269" evidence="8"/>
<evidence type="ECO:0000313" key="11">
    <source>
        <dbReference type="Proteomes" id="UP000268084"/>
    </source>
</evidence>
<keyword evidence="3 8" id="KW-0808">Transferase</keyword>
<dbReference type="InterPro" id="IPR036526">
    <property type="entry name" value="C-N_Hydrolase_sf"/>
</dbReference>
<dbReference type="HAMAP" id="MF_01148">
    <property type="entry name" value="Lnt"/>
    <property type="match status" value="1"/>
</dbReference>
<dbReference type="PROSITE" id="PS50263">
    <property type="entry name" value="CN_HYDROLASE"/>
    <property type="match status" value="1"/>
</dbReference>
<dbReference type="Pfam" id="PF20154">
    <property type="entry name" value="LNT_N"/>
    <property type="match status" value="1"/>
</dbReference>
<dbReference type="Pfam" id="PF00795">
    <property type="entry name" value="CN_hydrolase"/>
    <property type="match status" value="1"/>
</dbReference>
<evidence type="ECO:0000313" key="10">
    <source>
        <dbReference type="EMBL" id="AZI57925.1"/>
    </source>
</evidence>
<dbReference type="GO" id="GO:0016410">
    <property type="term" value="F:N-acyltransferase activity"/>
    <property type="evidence" value="ECO:0007669"/>
    <property type="project" value="UniProtKB-UniRule"/>
</dbReference>
<dbReference type="PANTHER" id="PTHR38686">
    <property type="entry name" value="APOLIPOPROTEIN N-ACYLTRANSFERASE"/>
    <property type="match status" value="1"/>
</dbReference>
<protein>
    <recommendedName>
        <fullName evidence="8">Apolipoprotein N-acyltransferase</fullName>
        <shortName evidence="8">ALP N-acyltransferase</shortName>
        <ecNumber evidence="8">2.3.1.269</ecNumber>
    </recommendedName>
</protein>
<dbReference type="Gene3D" id="3.60.110.10">
    <property type="entry name" value="Carbon-nitrogen hydrolase"/>
    <property type="match status" value="1"/>
</dbReference>
<dbReference type="InterPro" id="IPR003010">
    <property type="entry name" value="C-N_Hydrolase"/>
</dbReference>
<comment type="function">
    <text evidence="8">Catalyzes the phospholipid dependent N-acylation of the N-terminal cysteine of apolipoprotein, the last step in lipoprotein maturation.</text>
</comment>
<reference evidence="10 11" key="1">
    <citation type="submission" date="2018-11" db="EMBL/GenBank/DDBJ databases">
        <authorList>
            <person name="Da X."/>
        </authorList>
    </citation>
    <scope>NUCLEOTIDE SEQUENCE [LARGE SCALE GENOMIC DNA]</scope>
    <source>
        <strain evidence="10 11">S14-144</strain>
    </source>
</reference>
<comment type="subcellular location">
    <subcellularLocation>
        <location evidence="1 8">Cell membrane</location>
        <topology evidence="1 8">Multi-pass membrane protein</topology>
    </subcellularLocation>
</comment>
<feature type="domain" description="CN hydrolase" evidence="9">
    <location>
        <begin position="283"/>
        <end position="537"/>
    </location>
</feature>
<keyword evidence="2 8" id="KW-1003">Cell membrane</keyword>
<evidence type="ECO:0000256" key="5">
    <source>
        <dbReference type="ARBA" id="ARBA00022989"/>
    </source>
</evidence>
<keyword evidence="7 8" id="KW-0012">Acyltransferase</keyword>
<feature type="transmembrane region" description="Helical" evidence="8">
    <location>
        <begin position="63"/>
        <end position="84"/>
    </location>
</feature>
<reference evidence="10 11" key="2">
    <citation type="submission" date="2018-12" db="EMBL/GenBank/DDBJ databases">
        <title>Nakamurella antarcticus sp. nov., isolated from Antarctica South Shetland Islands soil.</title>
        <authorList>
            <person name="Peng F."/>
        </authorList>
    </citation>
    <scope>NUCLEOTIDE SEQUENCE [LARGE SCALE GENOMIC DNA]</scope>
    <source>
        <strain evidence="10 11">S14-144</strain>
    </source>
</reference>
<feature type="transmembrane region" description="Helical" evidence="8">
    <location>
        <begin position="207"/>
        <end position="232"/>
    </location>
</feature>
<keyword evidence="4 8" id="KW-0812">Transmembrane</keyword>
<dbReference type="OrthoDB" id="9804277at2"/>
<comment type="similarity">
    <text evidence="8">Belongs to the CN hydrolase family. Apolipoprotein N-acyltransferase subfamily.</text>
</comment>
<evidence type="ECO:0000256" key="3">
    <source>
        <dbReference type="ARBA" id="ARBA00022679"/>
    </source>
</evidence>
<keyword evidence="6 8" id="KW-0472">Membrane</keyword>
<dbReference type="AlphaFoldDB" id="A0A3G8ZM64"/>
<dbReference type="GO" id="GO:0042158">
    <property type="term" value="P:lipoprotein biosynthetic process"/>
    <property type="evidence" value="ECO:0007669"/>
    <property type="project" value="UniProtKB-UniRule"/>
</dbReference>
<comment type="catalytic activity">
    <reaction evidence="8">
        <text>N-terminal S-1,2-diacyl-sn-glyceryl-L-cysteinyl-[lipoprotein] + a glycerophospholipid = N-acyl-S-1,2-diacyl-sn-glyceryl-L-cysteinyl-[lipoprotein] + a 2-acyl-sn-glycero-3-phospholipid + H(+)</text>
        <dbReference type="Rhea" id="RHEA:48228"/>
        <dbReference type="Rhea" id="RHEA-COMP:14681"/>
        <dbReference type="Rhea" id="RHEA-COMP:14684"/>
        <dbReference type="ChEBI" id="CHEBI:15378"/>
        <dbReference type="ChEBI" id="CHEBI:136912"/>
        <dbReference type="ChEBI" id="CHEBI:140656"/>
        <dbReference type="ChEBI" id="CHEBI:140657"/>
        <dbReference type="ChEBI" id="CHEBI:140660"/>
        <dbReference type="EC" id="2.3.1.269"/>
    </reaction>
</comment>
<feature type="transmembrane region" description="Helical" evidence="8">
    <location>
        <begin position="90"/>
        <end position="107"/>
    </location>
</feature>
<feature type="transmembrane region" description="Helical" evidence="8">
    <location>
        <begin position="253"/>
        <end position="274"/>
    </location>
</feature>
<evidence type="ECO:0000256" key="7">
    <source>
        <dbReference type="ARBA" id="ARBA00023315"/>
    </source>
</evidence>
<dbReference type="KEGG" id="nak:EH165_07000"/>
<dbReference type="CDD" id="cd07571">
    <property type="entry name" value="ALP_N-acyl_transferase"/>
    <property type="match status" value="1"/>
</dbReference>
<dbReference type="InterPro" id="IPR004563">
    <property type="entry name" value="Apolipo_AcylTrfase"/>
</dbReference>
<dbReference type="EMBL" id="CP034170">
    <property type="protein sequence ID" value="AZI57925.1"/>
    <property type="molecule type" value="Genomic_DNA"/>
</dbReference>